<keyword evidence="11" id="KW-1185">Reference proteome</keyword>
<gene>
    <name evidence="10" type="primary">POL12</name>
    <name evidence="10" type="ORF">C6P46_003361</name>
</gene>
<dbReference type="InterPro" id="IPR016722">
    <property type="entry name" value="DNA_pol_alpha_bsu"/>
</dbReference>
<keyword evidence="10" id="KW-0239">DNA-directed DNA polymerase</keyword>
<evidence type="ECO:0000256" key="1">
    <source>
        <dbReference type="ARBA" id="ARBA00004123"/>
    </source>
</evidence>
<evidence type="ECO:0000313" key="10">
    <source>
        <dbReference type="EMBL" id="KAG0662415.1"/>
    </source>
</evidence>
<evidence type="ECO:0000313" key="11">
    <source>
        <dbReference type="Proteomes" id="UP000777482"/>
    </source>
</evidence>
<dbReference type="OrthoDB" id="336885at2759"/>
<evidence type="ECO:0000256" key="5">
    <source>
        <dbReference type="ARBA" id="ARBA00023242"/>
    </source>
</evidence>
<keyword evidence="5 6" id="KW-0539">Nucleus</keyword>
<keyword evidence="10" id="KW-0808">Transferase</keyword>
<feature type="region of interest" description="Disordered" evidence="7">
    <location>
        <begin position="1"/>
        <end position="123"/>
    </location>
</feature>
<feature type="compositionally biased region" description="Low complexity" evidence="7">
    <location>
        <begin position="93"/>
        <end position="104"/>
    </location>
</feature>
<evidence type="ECO:0000256" key="3">
    <source>
        <dbReference type="ARBA" id="ARBA00018596"/>
    </source>
</evidence>
<sequence>MQARKTQSNGASGGSGGGGGFSVDNLFAIGNSDATPKRPRPVAGRDGSASSRTTPGGHHHLSSSPLKGGDSTPYLGRTNGPGPSRLGGGGGESSPVGMAFSSPAGPAPPGTSIPSTPAKPLIPFSARPSRLTVQESLNPELPLPTSDQLVSNATRVALTATTNPADYAYRIAFERAMERSEVLDSLIDEAAEIFKEYYQIEELGDPTIQAQDEILVVGRLCPETDAAKMTETSTWLESSRMLGSGQRVLLKFEPDMKVRGGPPGAGGIGMFPGCLVGLRGINGGGKLFAVKEVLMMPPIDATYTAPSSLLEKQYGTGPKQLGGNPMSVLVAAGPYTLESDLEFEPLEALIGLAKQEKPDVLILTGPFIDSAHPLIVRGEVDELPAAMFRHRIASKLTSLVAASPRTAVLLIPNGRDLVNPHAAFPQAPFVKDPELGLGKNIRMLPNPTMFSINEVSFAVTSVDVLWSLKSQEFFRKAPDVEPPEPGTEDPLAKDVMARTCRQLLRHRSFYPIFPSPPPSKMLDPLNLDITHYDLVKMGSDGPDIVITPSIQKHFTRIVDSTVFLNPSFLTKASQEASAGTFARLTIHPMDKENLTELAQSGMVDIGGEPDEPVEHRVWERCRVDIIKV</sequence>
<dbReference type="InterPro" id="IPR054300">
    <property type="entry name" value="OB_DPOA2"/>
</dbReference>
<protein>
    <recommendedName>
        <fullName evidence="3 6">DNA polymerase alpha subunit B</fullName>
    </recommendedName>
</protein>
<dbReference type="Gene3D" id="3.60.21.60">
    <property type="match status" value="2"/>
</dbReference>
<accession>A0A9P6W4I9</accession>
<dbReference type="Pfam" id="PF22062">
    <property type="entry name" value="OB_DPOA2"/>
    <property type="match status" value="1"/>
</dbReference>
<evidence type="ECO:0000256" key="2">
    <source>
        <dbReference type="ARBA" id="ARBA00007299"/>
    </source>
</evidence>
<comment type="similarity">
    <text evidence="2 6">Belongs to the DNA polymerase alpha subunit B family.</text>
</comment>
<comment type="function">
    <text evidence="6">Accessory subunit of the DNA polymerase alpha complex (also known as the alpha DNA polymerase-primase complex) which plays an essential role in the initiation of DNA synthesis.</text>
</comment>
<comment type="subcellular location">
    <subcellularLocation>
        <location evidence="1 6">Nucleus</location>
    </subcellularLocation>
</comment>
<dbReference type="Proteomes" id="UP000777482">
    <property type="component" value="Unassembled WGS sequence"/>
</dbReference>
<dbReference type="GO" id="GO:0005658">
    <property type="term" value="C:alpha DNA polymerase:primase complex"/>
    <property type="evidence" value="ECO:0007669"/>
    <property type="project" value="TreeGrafter"/>
</dbReference>
<evidence type="ECO:0000259" key="9">
    <source>
        <dbReference type="Pfam" id="PF22062"/>
    </source>
</evidence>
<dbReference type="InterPro" id="IPR007185">
    <property type="entry name" value="DNA_pol_a/d/e_bsu"/>
</dbReference>
<proteinExistence type="inferred from homology"/>
<dbReference type="PANTHER" id="PTHR23061">
    <property type="entry name" value="DNA POLYMERASE 2 ALPHA 70 KDA SUBUNIT"/>
    <property type="match status" value="1"/>
</dbReference>
<dbReference type="EMBL" id="PUHQ01000027">
    <property type="protein sequence ID" value="KAG0662415.1"/>
    <property type="molecule type" value="Genomic_DNA"/>
</dbReference>
<comment type="caution">
    <text evidence="10">The sequence shown here is derived from an EMBL/GenBank/DDBJ whole genome shotgun (WGS) entry which is preliminary data.</text>
</comment>
<evidence type="ECO:0000256" key="4">
    <source>
        <dbReference type="ARBA" id="ARBA00022705"/>
    </source>
</evidence>
<feature type="domain" description="DNA polymerase alpha/delta/epsilon subunit B" evidence="8">
    <location>
        <begin position="328"/>
        <end position="555"/>
    </location>
</feature>
<dbReference type="GO" id="GO:0006270">
    <property type="term" value="P:DNA replication initiation"/>
    <property type="evidence" value="ECO:0007669"/>
    <property type="project" value="TreeGrafter"/>
</dbReference>
<keyword evidence="4 6" id="KW-0235">DNA replication</keyword>
<organism evidence="10 11">
    <name type="scientific">Rhodotorula mucilaginosa</name>
    <name type="common">Yeast</name>
    <name type="synonym">Rhodotorula rubra</name>
    <dbReference type="NCBI Taxonomy" id="5537"/>
    <lineage>
        <taxon>Eukaryota</taxon>
        <taxon>Fungi</taxon>
        <taxon>Dikarya</taxon>
        <taxon>Basidiomycota</taxon>
        <taxon>Pucciniomycotina</taxon>
        <taxon>Microbotryomycetes</taxon>
        <taxon>Sporidiobolales</taxon>
        <taxon>Sporidiobolaceae</taxon>
        <taxon>Rhodotorula</taxon>
    </lineage>
</organism>
<dbReference type="PIRSF" id="PIRSF018300">
    <property type="entry name" value="DNA_pol_alph_2"/>
    <property type="match status" value="1"/>
</dbReference>
<dbReference type="GO" id="GO:0003887">
    <property type="term" value="F:DNA-directed DNA polymerase activity"/>
    <property type="evidence" value="ECO:0007669"/>
    <property type="project" value="UniProtKB-KW"/>
</dbReference>
<evidence type="ECO:0000259" key="8">
    <source>
        <dbReference type="Pfam" id="PF04042"/>
    </source>
</evidence>
<reference evidence="10 11" key="1">
    <citation type="submission" date="2020-11" db="EMBL/GenBank/DDBJ databases">
        <title>Kefir isolates.</title>
        <authorList>
            <person name="Marcisauskas S."/>
            <person name="Kim Y."/>
            <person name="Blasche S."/>
        </authorList>
    </citation>
    <scope>NUCLEOTIDE SEQUENCE [LARGE SCALE GENOMIC DNA]</scope>
    <source>
        <strain evidence="10 11">KR</strain>
    </source>
</reference>
<evidence type="ECO:0000256" key="6">
    <source>
        <dbReference type="PIRNR" id="PIRNR018300"/>
    </source>
</evidence>
<evidence type="ECO:0000256" key="7">
    <source>
        <dbReference type="SAM" id="MobiDB-lite"/>
    </source>
</evidence>
<name>A0A9P6W4I9_RHOMI</name>
<dbReference type="PANTHER" id="PTHR23061:SF12">
    <property type="entry name" value="DNA POLYMERASE ALPHA SUBUNIT B"/>
    <property type="match status" value="1"/>
</dbReference>
<keyword evidence="10" id="KW-0548">Nucleotidyltransferase</keyword>
<feature type="domain" description="DNA polymerase alpha subunit B OB" evidence="9">
    <location>
        <begin position="180"/>
        <end position="294"/>
    </location>
</feature>
<dbReference type="AlphaFoldDB" id="A0A9P6W4I9"/>
<feature type="compositionally biased region" description="Gly residues" evidence="7">
    <location>
        <begin position="11"/>
        <end position="21"/>
    </location>
</feature>
<dbReference type="Pfam" id="PF04042">
    <property type="entry name" value="DNA_pol_E_B"/>
    <property type="match status" value="1"/>
</dbReference>
<dbReference type="GO" id="GO:0003677">
    <property type="term" value="F:DNA binding"/>
    <property type="evidence" value="ECO:0007669"/>
    <property type="project" value="InterPro"/>
</dbReference>